<dbReference type="PANTHER" id="PTHR47371:SF3">
    <property type="entry name" value="PHOSPHOGLYCEROL TRANSFERASE I"/>
    <property type="match status" value="1"/>
</dbReference>
<evidence type="ECO:0000256" key="11">
    <source>
        <dbReference type="PIRSR" id="PIRSR005091-3"/>
    </source>
</evidence>
<name>A0A162RK45_9BACL</name>
<evidence type="ECO:0000256" key="5">
    <source>
        <dbReference type="ARBA" id="ARBA00022692"/>
    </source>
</evidence>
<dbReference type="Gene3D" id="3.40.720.10">
    <property type="entry name" value="Alkaline Phosphatase, subunit A"/>
    <property type="match status" value="1"/>
</dbReference>
<evidence type="ECO:0000256" key="10">
    <source>
        <dbReference type="PIRSR" id="PIRSR005091-2"/>
    </source>
</evidence>
<evidence type="ECO:0000256" key="4">
    <source>
        <dbReference type="ARBA" id="ARBA00022475"/>
    </source>
</evidence>
<feature type="binding site" evidence="11">
    <location>
        <position position="468"/>
    </location>
    <ligand>
        <name>Mn(2+)</name>
        <dbReference type="ChEBI" id="CHEBI:29035"/>
    </ligand>
</feature>
<evidence type="ECO:0000256" key="7">
    <source>
        <dbReference type="ARBA" id="ARBA00023136"/>
    </source>
</evidence>
<comment type="pathway">
    <text evidence="2">Cell wall biogenesis; lipoteichoic acid biosynthesis.</text>
</comment>
<feature type="domain" description="Sulfatase N-terminal" evidence="13">
    <location>
        <begin position="243"/>
        <end position="533"/>
    </location>
</feature>
<evidence type="ECO:0000256" key="3">
    <source>
        <dbReference type="ARBA" id="ARBA00009983"/>
    </source>
</evidence>
<evidence type="ECO:0000256" key="9">
    <source>
        <dbReference type="PIRSR" id="PIRSR005091-1"/>
    </source>
</evidence>
<evidence type="ECO:0000256" key="8">
    <source>
        <dbReference type="PIRNR" id="PIRNR005091"/>
    </source>
</evidence>
<feature type="binding site" evidence="10">
    <location>
        <position position="408"/>
    </location>
    <ligand>
        <name>substrate</name>
    </ligand>
</feature>
<comment type="caution">
    <text evidence="14">The sequence shown here is derived from an EMBL/GenBank/DDBJ whole genome shotgun (WGS) entry which is preliminary data.</text>
</comment>
<keyword evidence="4 8" id="KW-1003">Cell membrane</keyword>
<sequence>MLLFVAKLSLLRFFYFREITGSGLLADTLSILILVSLLDLILPSKAKRIVFWILNTLFSVVLFAATLYQVHFGSVPTYTTLSGLGQVGQIRASIQSLIKPIHFLFFTDLAIALILTFMGFIRPRRAVYVHRVSPIFSSTFDHKRKRLKWKMVTALLLVISISGSSLLINRSLGIHNELVQANKLGFLNYQVAAILKLKQEDESITKGNLQQTIADVRTLQSTYPYIDDPSVAPASFGSAKGMNVIVIQMEAFQNFPIHLRLGQQEVTPVLNKLAQESYYFPYFYQQIGQGNTSDAEFISNTSIYPTGTDAMSSGFGNRQIPSLPRLLGGLQYTSATFHINDVTFWSRNLLYPALGFDHYYDKPFYKNDHFNDFGASDEEMYRVGVEKMKELSADNHPFYTQFVTTSSHAPFVIPEDRRQLTLPSDMEGTELGHYLTAVNYTDYAIGKLIDQLKENGLWDNTVLVAYGDHFGINPKEIDGAEITDKLGVPYHNQISRFNIPLLIHVPNQGAGKVVELTGGQLDIMPTVANLMGISLEEENFTTFGRDLLNTDHNVFGMRYYSPTGTFFNNDIMFVPGAGFEDGNALSLKTLQPVEDISAYRSDYDYIMSLMQLSDHYMQLLPKRAP</sequence>
<evidence type="ECO:0000256" key="1">
    <source>
        <dbReference type="ARBA" id="ARBA00004651"/>
    </source>
</evidence>
<dbReference type="Gene3D" id="3.30.1120.170">
    <property type="match status" value="1"/>
</dbReference>
<feature type="transmembrane region" description="Helical" evidence="12">
    <location>
        <begin position="20"/>
        <end position="42"/>
    </location>
</feature>
<dbReference type="AlphaFoldDB" id="A0A162RK45"/>
<keyword evidence="5 12" id="KW-0812">Transmembrane</keyword>
<dbReference type="InterPro" id="IPR000917">
    <property type="entry name" value="Sulfatase_N"/>
</dbReference>
<feature type="binding site" evidence="11">
    <location>
        <position position="292"/>
    </location>
    <ligand>
        <name>Mn(2+)</name>
        <dbReference type="ChEBI" id="CHEBI:29035"/>
    </ligand>
</feature>
<proteinExistence type="inferred from homology"/>
<feature type="active site" evidence="9">
    <location>
        <position position="292"/>
    </location>
</feature>
<feature type="transmembrane region" description="Helical" evidence="12">
    <location>
        <begin position="49"/>
        <end position="68"/>
    </location>
</feature>
<dbReference type="InterPro" id="IPR012160">
    <property type="entry name" value="LtaS-like"/>
</dbReference>
<feature type="transmembrane region" description="Helical" evidence="12">
    <location>
        <begin position="151"/>
        <end position="168"/>
    </location>
</feature>
<dbReference type="Pfam" id="PF00884">
    <property type="entry name" value="Sulfatase"/>
    <property type="match status" value="1"/>
</dbReference>
<feature type="transmembrane region" description="Helical" evidence="12">
    <location>
        <begin position="101"/>
        <end position="121"/>
    </location>
</feature>
<dbReference type="PIRSF" id="PIRSF005091">
    <property type="entry name" value="Mmb_sulf_HI1246"/>
    <property type="match status" value="1"/>
</dbReference>
<dbReference type="CDD" id="cd16015">
    <property type="entry name" value="LTA_synthase"/>
    <property type="match status" value="1"/>
</dbReference>
<dbReference type="InterPro" id="IPR017850">
    <property type="entry name" value="Alkaline_phosphatase_core_sf"/>
</dbReference>
<evidence type="ECO:0000313" key="14">
    <source>
        <dbReference type="EMBL" id="OAB72557.1"/>
    </source>
</evidence>
<evidence type="ECO:0000256" key="6">
    <source>
        <dbReference type="ARBA" id="ARBA00022989"/>
    </source>
</evidence>
<dbReference type="SUPFAM" id="SSF53649">
    <property type="entry name" value="Alkaline phosphatase-like"/>
    <property type="match status" value="1"/>
</dbReference>
<keyword evidence="10" id="KW-0464">Manganese</keyword>
<dbReference type="EMBL" id="LSFN01000035">
    <property type="protein sequence ID" value="OAB72557.1"/>
    <property type="molecule type" value="Genomic_DNA"/>
</dbReference>
<dbReference type="RefSeq" id="WP_068660173.1">
    <property type="nucleotide sequence ID" value="NZ_CP017770.1"/>
</dbReference>
<accession>A0A162RK45</accession>
<evidence type="ECO:0000259" key="13">
    <source>
        <dbReference type="Pfam" id="PF00884"/>
    </source>
</evidence>
<dbReference type="GO" id="GO:0046872">
    <property type="term" value="F:metal ion binding"/>
    <property type="evidence" value="ECO:0007669"/>
    <property type="project" value="UniProtKB-KW"/>
</dbReference>
<feature type="binding site" evidence="11">
    <location>
        <position position="250"/>
    </location>
    <ligand>
        <name>Mn(2+)</name>
        <dbReference type="ChEBI" id="CHEBI:29035"/>
    </ligand>
</feature>
<evidence type="ECO:0000256" key="12">
    <source>
        <dbReference type="SAM" id="Phobius"/>
    </source>
</evidence>
<dbReference type="Proteomes" id="UP000077134">
    <property type="component" value="Unassembled WGS sequence"/>
</dbReference>
<feature type="binding site" evidence="11">
    <location>
        <position position="469"/>
    </location>
    <ligand>
        <name>Mn(2+)</name>
        <dbReference type="ChEBI" id="CHEBI:29035"/>
    </ligand>
</feature>
<comment type="subcellular location">
    <subcellularLocation>
        <location evidence="1">Cell membrane</location>
        <topology evidence="1">Multi-pass membrane protein</topology>
    </subcellularLocation>
</comment>
<keyword evidence="7 8" id="KW-0472">Membrane</keyword>
<keyword evidence="6 12" id="KW-1133">Transmembrane helix</keyword>
<dbReference type="InterPro" id="IPR050448">
    <property type="entry name" value="OpgB/LTA_synthase_biosynth"/>
</dbReference>
<keyword evidence="10" id="KW-0479">Metal-binding</keyword>
<dbReference type="OrthoDB" id="5901192at2"/>
<dbReference type="KEGG" id="pcx:LPB68_09930"/>
<evidence type="ECO:0000313" key="15">
    <source>
        <dbReference type="Proteomes" id="UP000077134"/>
    </source>
</evidence>
<protein>
    <submittedName>
        <fullName evidence="14">Sulfatase</fullName>
    </submittedName>
</protein>
<dbReference type="PANTHER" id="PTHR47371">
    <property type="entry name" value="LIPOTEICHOIC ACID SYNTHASE"/>
    <property type="match status" value="1"/>
</dbReference>
<reference evidence="14 15" key="1">
    <citation type="submission" date="2016-02" db="EMBL/GenBank/DDBJ databases">
        <title>Paenibacillus sp. LPB0068, isolated from Crassostrea gigas.</title>
        <authorList>
            <person name="Shin S.-K."/>
            <person name="Yi H."/>
        </authorList>
    </citation>
    <scope>NUCLEOTIDE SEQUENCE [LARGE SCALE GENOMIC DNA]</scope>
    <source>
        <strain evidence="14 15">LPB0068</strain>
    </source>
</reference>
<organism evidence="14 15">
    <name type="scientific">Paenibacillus crassostreae</name>
    <dbReference type="NCBI Taxonomy" id="1763538"/>
    <lineage>
        <taxon>Bacteria</taxon>
        <taxon>Bacillati</taxon>
        <taxon>Bacillota</taxon>
        <taxon>Bacilli</taxon>
        <taxon>Bacillales</taxon>
        <taxon>Paenibacillaceae</taxon>
        <taxon>Paenibacillus</taxon>
    </lineage>
</organism>
<dbReference type="STRING" id="1763538.LPB68_09930"/>
<evidence type="ECO:0000256" key="2">
    <source>
        <dbReference type="ARBA" id="ARBA00004936"/>
    </source>
</evidence>
<gene>
    <name evidence="14" type="ORF">PNBC_16375</name>
</gene>
<comment type="similarity">
    <text evidence="3 8">Belongs to the LTA synthase family.</text>
</comment>
<keyword evidence="15" id="KW-1185">Reference proteome</keyword>
<dbReference type="GO" id="GO:0005886">
    <property type="term" value="C:plasma membrane"/>
    <property type="evidence" value="ECO:0007669"/>
    <property type="project" value="UniProtKB-SubCell"/>
</dbReference>